<dbReference type="Proteomes" id="UP000295657">
    <property type="component" value="Unassembled WGS sequence"/>
</dbReference>
<dbReference type="InterPro" id="IPR008995">
    <property type="entry name" value="Mo/tungstate-bd_C_term_dom"/>
</dbReference>
<evidence type="ECO:0000259" key="9">
    <source>
        <dbReference type="PROSITE" id="PS50893"/>
    </source>
</evidence>
<evidence type="ECO:0000256" key="6">
    <source>
        <dbReference type="ARBA" id="ARBA00023004"/>
    </source>
</evidence>
<evidence type="ECO:0000256" key="7">
    <source>
        <dbReference type="ARBA" id="ARBA00023065"/>
    </source>
</evidence>
<dbReference type="InterPro" id="IPR027417">
    <property type="entry name" value="P-loop_NTPase"/>
</dbReference>
<sequence length="347" mass="39149">MKTLQIKSLNCGYRKQPIIQNLDLQLNENEILCLLGSSGCGKTTLLKAIAGLQPIQSGQILLAGEDISNRPAEQRRTGFIFQDYALFPHLNAAQNILFGLSEKDKGEQQEILEKITALVQLEGLLQRYPHELSGGQQQRVAIARSLACQPKLLLLDEPFSNIDTQVRRQMLEKIRQILKQQKMSAVFVTHSKEEAFVFADRLAIMAQGNILQTGSAENLYHRPNSKFVAEFLGVVNYLPCRLTSPQSLSSPLGEYHFNRALQLADGRPAMQNQNLEWLIRPQHLVLHPDIQSATRIKAKYFAGAYYQYELQTGEYYISVQSVQPLPVGTAVRVEYQHREALLFASTE</sequence>
<dbReference type="RefSeq" id="WP_133545916.1">
    <property type="nucleotide sequence ID" value="NZ_SNYQ01000011.1"/>
</dbReference>
<keyword evidence="11" id="KW-1185">Reference proteome</keyword>
<gene>
    <name evidence="10" type="ORF">EDC45_1971</name>
</gene>
<dbReference type="SMART" id="SM00382">
    <property type="entry name" value="AAA"/>
    <property type="match status" value="1"/>
</dbReference>
<dbReference type="PANTHER" id="PTHR42781:SF4">
    <property type="entry name" value="SPERMIDINE_PUTRESCINE IMPORT ATP-BINDING PROTEIN POTA"/>
    <property type="match status" value="1"/>
</dbReference>
<dbReference type="GO" id="GO:0015408">
    <property type="term" value="F:ABC-type ferric iron transporter activity"/>
    <property type="evidence" value="ECO:0007669"/>
    <property type="project" value="InterPro"/>
</dbReference>
<evidence type="ECO:0000313" key="11">
    <source>
        <dbReference type="Proteomes" id="UP000295657"/>
    </source>
</evidence>
<keyword evidence="5 10" id="KW-0067">ATP-binding</keyword>
<dbReference type="InterPro" id="IPR017871">
    <property type="entry name" value="ABC_transporter-like_CS"/>
</dbReference>
<organism evidence="10 11">
    <name type="scientific">Mesocricetibacter intestinalis</name>
    <dbReference type="NCBI Taxonomy" id="1521930"/>
    <lineage>
        <taxon>Bacteria</taxon>
        <taxon>Pseudomonadati</taxon>
        <taxon>Pseudomonadota</taxon>
        <taxon>Gammaproteobacteria</taxon>
        <taxon>Pasteurellales</taxon>
        <taxon>Pasteurellaceae</taxon>
        <taxon>Mesocricetibacter</taxon>
    </lineage>
</organism>
<keyword evidence="8" id="KW-0472">Membrane</keyword>
<evidence type="ECO:0000313" key="10">
    <source>
        <dbReference type="EMBL" id="TDQ56407.1"/>
    </source>
</evidence>
<keyword evidence="4" id="KW-0547">Nucleotide-binding</keyword>
<dbReference type="GO" id="GO:0016887">
    <property type="term" value="F:ATP hydrolysis activity"/>
    <property type="evidence" value="ECO:0007669"/>
    <property type="project" value="InterPro"/>
</dbReference>
<evidence type="ECO:0000256" key="4">
    <source>
        <dbReference type="ARBA" id="ARBA00022741"/>
    </source>
</evidence>
<dbReference type="FunFam" id="3.40.50.300:FF:000425">
    <property type="entry name" value="Probable ABC transporter, ATP-binding subunit"/>
    <property type="match status" value="1"/>
</dbReference>
<protein>
    <submittedName>
        <fullName evidence="10">Iron(III) transport system ATP-binding protein</fullName>
    </submittedName>
</protein>
<keyword evidence="6" id="KW-0408">Iron</keyword>
<proteinExistence type="predicted"/>
<name>A0A4V3D9F9_9PAST</name>
<dbReference type="GO" id="GO:0005524">
    <property type="term" value="F:ATP binding"/>
    <property type="evidence" value="ECO:0007669"/>
    <property type="project" value="UniProtKB-KW"/>
</dbReference>
<evidence type="ECO:0000256" key="8">
    <source>
        <dbReference type="ARBA" id="ARBA00023136"/>
    </source>
</evidence>
<dbReference type="EMBL" id="SNYQ01000011">
    <property type="protein sequence ID" value="TDQ56407.1"/>
    <property type="molecule type" value="Genomic_DNA"/>
</dbReference>
<evidence type="ECO:0000256" key="3">
    <source>
        <dbReference type="ARBA" id="ARBA00022496"/>
    </source>
</evidence>
<dbReference type="Gene3D" id="2.40.50.100">
    <property type="match status" value="1"/>
</dbReference>
<dbReference type="PANTHER" id="PTHR42781">
    <property type="entry name" value="SPERMIDINE/PUTRESCINE IMPORT ATP-BINDING PROTEIN POTA"/>
    <property type="match status" value="1"/>
</dbReference>
<dbReference type="SUPFAM" id="SSF50331">
    <property type="entry name" value="MOP-like"/>
    <property type="match status" value="1"/>
</dbReference>
<reference evidence="10 11" key="1">
    <citation type="submission" date="2019-03" db="EMBL/GenBank/DDBJ databases">
        <title>Genomic Encyclopedia of Type Strains, Phase IV (KMG-IV): sequencing the most valuable type-strain genomes for metagenomic binning, comparative biology and taxonomic classification.</title>
        <authorList>
            <person name="Goeker M."/>
        </authorList>
    </citation>
    <scope>NUCLEOTIDE SEQUENCE [LARGE SCALE GENOMIC DNA]</scope>
    <source>
        <strain evidence="10 11">DSM 28403</strain>
    </source>
</reference>
<keyword evidence="3" id="KW-0410">Iron transport</keyword>
<dbReference type="OrthoDB" id="9802264at2"/>
<dbReference type="AlphaFoldDB" id="A0A4V3D9F9"/>
<evidence type="ECO:0000256" key="5">
    <source>
        <dbReference type="ARBA" id="ARBA00022840"/>
    </source>
</evidence>
<evidence type="ECO:0000256" key="2">
    <source>
        <dbReference type="ARBA" id="ARBA00022475"/>
    </source>
</evidence>
<keyword evidence="1" id="KW-0813">Transport</keyword>
<dbReference type="PROSITE" id="PS50893">
    <property type="entry name" value="ABC_TRANSPORTER_2"/>
    <property type="match status" value="1"/>
</dbReference>
<keyword evidence="2" id="KW-1003">Cell membrane</keyword>
<dbReference type="Pfam" id="PF00005">
    <property type="entry name" value="ABC_tran"/>
    <property type="match status" value="1"/>
</dbReference>
<keyword evidence="7" id="KW-0406">Ion transport</keyword>
<dbReference type="Gene3D" id="3.40.50.300">
    <property type="entry name" value="P-loop containing nucleotide triphosphate hydrolases"/>
    <property type="match status" value="1"/>
</dbReference>
<comment type="caution">
    <text evidence="10">The sequence shown here is derived from an EMBL/GenBank/DDBJ whole genome shotgun (WGS) entry which is preliminary data.</text>
</comment>
<dbReference type="GO" id="GO:0015697">
    <property type="term" value="P:quaternary ammonium group transport"/>
    <property type="evidence" value="ECO:0007669"/>
    <property type="project" value="UniProtKB-ARBA"/>
</dbReference>
<feature type="domain" description="ABC transporter" evidence="9">
    <location>
        <begin position="4"/>
        <end position="232"/>
    </location>
</feature>
<dbReference type="PROSITE" id="PS00211">
    <property type="entry name" value="ABC_TRANSPORTER_1"/>
    <property type="match status" value="1"/>
</dbReference>
<dbReference type="GO" id="GO:0016020">
    <property type="term" value="C:membrane"/>
    <property type="evidence" value="ECO:0007669"/>
    <property type="project" value="InterPro"/>
</dbReference>
<dbReference type="SUPFAM" id="SSF52540">
    <property type="entry name" value="P-loop containing nucleoside triphosphate hydrolases"/>
    <property type="match status" value="1"/>
</dbReference>
<dbReference type="InterPro" id="IPR050093">
    <property type="entry name" value="ABC_SmlMolc_Importer"/>
</dbReference>
<dbReference type="InterPro" id="IPR003593">
    <property type="entry name" value="AAA+_ATPase"/>
</dbReference>
<accession>A0A4V3D9F9</accession>
<dbReference type="InterPro" id="IPR003439">
    <property type="entry name" value="ABC_transporter-like_ATP-bd"/>
</dbReference>
<evidence type="ECO:0000256" key="1">
    <source>
        <dbReference type="ARBA" id="ARBA00022448"/>
    </source>
</evidence>
<dbReference type="CDD" id="cd03259">
    <property type="entry name" value="ABC_Carb_Solutes_like"/>
    <property type="match status" value="1"/>
</dbReference>
<dbReference type="InterPro" id="IPR015853">
    <property type="entry name" value="ABC_transpr_FbpC"/>
</dbReference>